<sequence length="239" mass="27078">MLDNYINEALASVQVTRQEFSELMIRLLDYGVLCRDESQTEAMLYDRYVQCAALVEEYLAVLNVRVQHDRQFFFVRIFPPGANVPGVPDDDSSPFNHGFRVRPSQHEVAVILVLRAEYQKSLREGQVDEKGRAMLSLEGLAIAMNNLLKRQLPEGLVERKQIFRRLKQLRLIQYQLEDDLDSDESWISIQPSITSFVGEEVLQALVEGGASGEQTQRITSVGDDSTENEGAADINEELS</sequence>
<dbReference type="InterPro" id="IPR025449">
    <property type="entry name" value="JetB"/>
</dbReference>
<dbReference type="EMBL" id="JAXAFO010000009">
    <property type="protein sequence ID" value="MDX6849121.1"/>
    <property type="molecule type" value="Genomic_DNA"/>
</dbReference>
<dbReference type="Pfam" id="PF13835">
    <property type="entry name" value="DUF4194"/>
    <property type="match status" value="1"/>
</dbReference>
<comment type="caution">
    <text evidence="2">The sequence shown here is derived from an EMBL/GenBank/DDBJ whole genome shotgun (WGS) entry which is preliminary data.</text>
</comment>
<keyword evidence="3" id="KW-1185">Reference proteome</keyword>
<accession>A0ABU4RW70</accession>
<feature type="region of interest" description="Disordered" evidence="1">
    <location>
        <begin position="210"/>
        <end position="239"/>
    </location>
</feature>
<reference evidence="2 3" key="1">
    <citation type="submission" date="2023-11" db="EMBL/GenBank/DDBJ databases">
        <title>Gilvimarinus fulvus sp. nov., isolated from the surface of Kelp.</title>
        <authorList>
            <person name="Sun Y.Y."/>
            <person name="Gong Y."/>
            <person name="Du Z.J."/>
        </authorList>
    </citation>
    <scope>NUCLEOTIDE SEQUENCE [LARGE SCALE GENOMIC DNA]</scope>
    <source>
        <strain evidence="2 3">SDUM040013</strain>
    </source>
</reference>
<evidence type="ECO:0000313" key="3">
    <source>
        <dbReference type="Proteomes" id="UP001273505"/>
    </source>
</evidence>
<gene>
    <name evidence="2" type="ORF">SCD92_07105</name>
</gene>
<proteinExistence type="predicted"/>
<dbReference type="Proteomes" id="UP001273505">
    <property type="component" value="Unassembled WGS sequence"/>
</dbReference>
<name>A0ABU4RW70_9GAMM</name>
<feature type="compositionally biased region" description="Polar residues" evidence="1">
    <location>
        <begin position="212"/>
        <end position="223"/>
    </location>
</feature>
<organism evidence="2 3">
    <name type="scientific">Gilvimarinus gilvus</name>
    <dbReference type="NCBI Taxonomy" id="3058038"/>
    <lineage>
        <taxon>Bacteria</taxon>
        <taxon>Pseudomonadati</taxon>
        <taxon>Pseudomonadota</taxon>
        <taxon>Gammaproteobacteria</taxon>
        <taxon>Cellvibrionales</taxon>
        <taxon>Cellvibrionaceae</taxon>
        <taxon>Gilvimarinus</taxon>
    </lineage>
</organism>
<evidence type="ECO:0000256" key="1">
    <source>
        <dbReference type="SAM" id="MobiDB-lite"/>
    </source>
</evidence>
<protein>
    <submittedName>
        <fullName evidence="2">DUF4194 domain-containing protein</fullName>
    </submittedName>
</protein>
<evidence type="ECO:0000313" key="2">
    <source>
        <dbReference type="EMBL" id="MDX6849121.1"/>
    </source>
</evidence>
<dbReference type="RefSeq" id="WP_302722733.1">
    <property type="nucleotide sequence ID" value="NZ_JAULRU010000569.1"/>
</dbReference>